<dbReference type="AlphaFoldDB" id="A0A1I0Y7U7"/>
<protein>
    <submittedName>
        <fullName evidence="6">Threonine kinase</fullName>
    </submittedName>
</protein>
<dbReference type="EMBL" id="FOJX01000010">
    <property type="protein sequence ID" value="SFB08233.1"/>
    <property type="molecule type" value="Genomic_DNA"/>
</dbReference>
<dbReference type="PANTHER" id="PTHR43527:SF1">
    <property type="entry name" value="L-THREONINE KINASE"/>
    <property type="match status" value="1"/>
</dbReference>
<dbReference type="Gene3D" id="3.30.230.10">
    <property type="match status" value="1"/>
</dbReference>
<dbReference type="InterPro" id="IPR014721">
    <property type="entry name" value="Ribsml_uS5_D2-typ_fold_subgr"/>
</dbReference>
<gene>
    <name evidence="6" type="ORF">SAMN05216587_11017</name>
</gene>
<proteinExistence type="predicted"/>
<dbReference type="GO" id="GO:0005524">
    <property type="term" value="F:ATP binding"/>
    <property type="evidence" value="ECO:0007669"/>
    <property type="project" value="UniProtKB-KW"/>
</dbReference>
<keyword evidence="4" id="KW-0067">ATP-binding</keyword>
<dbReference type="InterPro" id="IPR012363">
    <property type="entry name" value="PduX"/>
</dbReference>
<dbReference type="PANTHER" id="PTHR43527">
    <property type="entry name" value="4-DIPHOSPHOCYTIDYL-2-C-METHYL-D-ERYTHRITOL KINASE, CHLOROPLASTIC"/>
    <property type="match status" value="1"/>
</dbReference>
<dbReference type="InterPro" id="IPR006204">
    <property type="entry name" value="GHMP_kinase_N_dom"/>
</dbReference>
<keyword evidence="2" id="KW-0547">Nucleotide-binding</keyword>
<evidence type="ECO:0000256" key="2">
    <source>
        <dbReference type="ARBA" id="ARBA00022741"/>
    </source>
</evidence>
<dbReference type="Proteomes" id="UP000183843">
    <property type="component" value="Unassembled WGS sequence"/>
</dbReference>
<evidence type="ECO:0000256" key="3">
    <source>
        <dbReference type="ARBA" id="ARBA00022777"/>
    </source>
</evidence>
<feature type="domain" description="GHMP kinase N-terminal" evidence="5">
    <location>
        <begin position="78"/>
        <end position="143"/>
    </location>
</feature>
<evidence type="ECO:0000313" key="6">
    <source>
        <dbReference type="EMBL" id="SFB08233.1"/>
    </source>
</evidence>
<dbReference type="SUPFAM" id="SSF54211">
    <property type="entry name" value="Ribosomal protein S5 domain 2-like"/>
    <property type="match status" value="1"/>
</dbReference>
<keyword evidence="3 6" id="KW-0418">Kinase</keyword>
<reference evidence="6 7" key="1">
    <citation type="submission" date="2016-10" db="EMBL/GenBank/DDBJ databases">
        <authorList>
            <person name="de Groot N.N."/>
        </authorList>
    </citation>
    <scope>NUCLEOTIDE SEQUENCE [LARGE SCALE GENOMIC DNA]</scope>
    <source>
        <strain evidence="6 7">L14</strain>
    </source>
</reference>
<organism evidence="6 7">
    <name type="scientific">Selenomonas ruminantium</name>
    <dbReference type="NCBI Taxonomy" id="971"/>
    <lineage>
        <taxon>Bacteria</taxon>
        <taxon>Bacillati</taxon>
        <taxon>Bacillota</taxon>
        <taxon>Negativicutes</taxon>
        <taxon>Selenomonadales</taxon>
        <taxon>Selenomonadaceae</taxon>
        <taxon>Selenomonas</taxon>
    </lineage>
</organism>
<dbReference type="GO" id="GO:0016301">
    <property type="term" value="F:kinase activity"/>
    <property type="evidence" value="ECO:0007669"/>
    <property type="project" value="UniProtKB-KW"/>
</dbReference>
<dbReference type="Pfam" id="PF00288">
    <property type="entry name" value="GHMP_kinases_N"/>
    <property type="match status" value="1"/>
</dbReference>
<accession>A0A1I0Y7U7</accession>
<evidence type="ECO:0000313" key="7">
    <source>
        <dbReference type="Proteomes" id="UP000183843"/>
    </source>
</evidence>
<evidence type="ECO:0000259" key="5">
    <source>
        <dbReference type="Pfam" id="PF00288"/>
    </source>
</evidence>
<evidence type="ECO:0000256" key="1">
    <source>
        <dbReference type="ARBA" id="ARBA00022679"/>
    </source>
</evidence>
<sequence>MVLFVIIHRVSVSAESVVDVVTVMDLTVRVPGSCGELVQGFAQGAPFLGTCPIDRYTTVEVSDSFSGLTGLGEKSLQALQLTLARSGKNDFPYGLKLTSELPKGKGMASSSADIAAVVVSVMEALGEPWSPKFVMDIATEIEPTDGIFCPGIVLMNHVNGKVLAHFEQVPSLRAAVFDMGGTVDTCAFHQVDKKAEDNQSLLQEFQQAMDSCQAEKIAQVATASAIANQRLLYKEELQQLWQLGQEAGALGINAAHSGTVLGLWWSTDEAAEIISSQAEQIAQKLKVKFWGLANLRPGGVEVSRR</sequence>
<name>A0A1I0Y7U7_SELRU</name>
<evidence type="ECO:0000256" key="4">
    <source>
        <dbReference type="ARBA" id="ARBA00022840"/>
    </source>
</evidence>
<dbReference type="InterPro" id="IPR020568">
    <property type="entry name" value="Ribosomal_Su5_D2-typ_SF"/>
</dbReference>
<keyword evidence="1" id="KW-0808">Transferase</keyword>
<dbReference type="PIRSF" id="PIRSF033887">
    <property type="entry name" value="PduX"/>
    <property type="match status" value="1"/>
</dbReference>